<dbReference type="EMBL" id="JAAHBU010000104">
    <property type="protein sequence ID" value="NER63983.1"/>
    <property type="molecule type" value="Genomic_DNA"/>
</dbReference>
<evidence type="ECO:0000313" key="5">
    <source>
        <dbReference type="Proteomes" id="UP000482634"/>
    </source>
</evidence>
<evidence type="ECO:0000313" key="4">
    <source>
        <dbReference type="Proteomes" id="UP000480410"/>
    </source>
</evidence>
<evidence type="ECO:0000259" key="1">
    <source>
        <dbReference type="PROSITE" id="PS50943"/>
    </source>
</evidence>
<dbReference type="AlphaFoldDB" id="A0A6B3NQN4"/>
<dbReference type="Pfam" id="PF01381">
    <property type="entry name" value="HTH_3"/>
    <property type="match status" value="1"/>
</dbReference>
<keyword evidence="5" id="KW-1185">Reference proteome</keyword>
<evidence type="ECO:0000313" key="3">
    <source>
        <dbReference type="EMBL" id="NER63983.1"/>
    </source>
</evidence>
<dbReference type="InterPro" id="IPR010982">
    <property type="entry name" value="Lambda_DNA-bd_dom_sf"/>
</dbReference>
<dbReference type="SUPFAM" id="SSF47413">
    <property type="entry name" value="lambda repressor-like DNA-binding domains"/>
    <property type="match status" value="1"/>
</dbReference>
<gene>
    <name evidence="2" type="ORF">G3435_15240</name>
    <name evidence="3" type="ORF">G3436_08850</name>
</gene>
<dbReference type="InterPro" id="IPR001387">
    <property type="entry name" value="Cro/C1-type_HTH"/>
</dbReference>
<protein>
    <submittedName>
        <fullName evidence="3">Helix-turn-helix transcriptional regulator</fullName>
    </submittedName>
</protein>
<sequence>MKTIYSTPYQRLLALLVEARKAAQMTQQDLSARLGRPQSYVSKYERGERRLDVIEFLNVARNIQADPYQLLREIEPMLIAGAVQT</sequence>
<organism evidence="3 5">
    <name type="scientific">Pseudomonas brassicae</name>
    <dbReference type="NCBI Taxonomy" id="2708063"/>
    <lineage>
        <taxon>Bacteria</taxon>
        <taxon>Pseudomonadati</taxon>
        <taxon>Pseudomonadota</taxon>
        <taxon>Gammaproteobacteria</taxon>
        <taxon>Pseudomonadales</taxon>
        <taxon>Pseudomonadaceae</taxon>
        <taxon>Pseudomonas</taxon>
    </lineage>
</organism>
<evidence type="ECO:0000313" key="2">
    <source>
        <dbReference type="EMBL" id="NER60959.1"/>
    </source>
</evidence>
<dbReference type="EMBL" id="JAAHBV010000325">
    <property type="protein sequence ID" value="NER60959.1"/>
    <property type="molecule type" value="Genomic_DNA"/>
</dbReference>
<accession>A0A6M0CZG1</accession>
<dbReference type="PROSITE" id="PS50943">
    <property type="entry name" value="HTH_CROC1"/>
    <property type="match status" value="1"/>
</dbReference>
<proteinExistence type="predicted"/>
<dbReference type="Proteomes" id="UP000482634">
    <property type="component" value="Unassembled WGS sequence"/>
</dbReference>
<dbReference type="Gene3D" id="1.10.260.40">
    <property type="entry name" value="lambda repressor-like DNA-binding domains"/>
    <property type="match status" value="1"/>
</dbReference>
<dbReference type="RefSeq" id="WP_163943705.1">
    <property type="nucleotide sequence ID" value="NZ_JAAHBU010000104.1"/>
</dbReference>
<dbReference type="CDD" id="cd00093">
    <property type="entry name" value="HTH_XRE"/>
    <property type="match status" value="1"/>
</dbReference>
<comment type="caution">
    <text evidence="3">The sequence shown here is derived from an EMBL/GenBank/DDBJ whole genome shotgun (WGS) entry which is preliminary data.</text>
</comment>
<reference evidence="4 5" key="1">
    <citation type="submission" date="2020-02" db="EMBL/GenBank/DDBJ databases">
        <title>Broccoli isolated Pseudomonas sp.</title>
        <authorList>
            <person name="Fujikawa T."/>
            <person name="Sawada H."/>
        </authorList>
    </citation>
    <scope>NUCLEOTIDE SEQUENCE [LARGE SCALE GENOMIC DNA]</scope>
    <source>
        <strain evidence="3 5">MAFF212427</strain>
        <strain evidence="2 4">MAFF212428</strain>
    </source>
</reference>
<dbReference type="Proteomes" id="UP000480410">
    <property type="component" value="Unassembled WGS sequence"/>
</dbReference>
<dbReference type="SMART" id="SM00530">
    <property type="entry name" value="HTH_XRE"/>
    <property type="match status" value="1"/>
</dbReference>
<feature type="domain" description="HTH cro/C1-type" evidence="1">
    <location>
        <begin position="16"/>
        <end position="70"/>
    </location>
</feature>
<accession>A0A6B3NQN4</accession>
<name>A0A6B3NQN4_9PSED</name>
<dbReference type="GO" id="GO:0003677">
    <property type="term" value="F:DNA binding"/>
    <property type="evidence" value="ECO:0007669"/>
    <property type="project" value="InterPro"/>
</dbReference>